<dbReference type="EMBL" id="MLYV02000643">
    <property type="protein sequence ID" value="PSR80737.1"/>
    <property type="molecule type" value="Genomic_DNA"/>
</dbReference>
<gene>
    <name evidence="2" type="ORF">PHLCEN_2v6653</name>
</gene>
<evidence type="ECO:0000313" key="3">
    <source>
        <dbReference type="Proteomes" id="UP000186601"/>
    </source>
</evidence>
<keyword evidence="3" id="KW-1185">Reference proteome</keyword>
<accession>A0A2R6NZH8</accession>
<reference evidence="2 3" key="1">
    <citation type="submission" date="2018-02" db="EMBL/GenBank/DDBJ databases">
        <title>Genome sequence of the basidiomycete white-rot fungus Phlebia centrifuga.</title>
        <authorList>
            <person name="Granchi Z."/>
            <person name="Peng M."/>
            <person name="de Vries R.P."/>
            <person name="Hilden K."/>
            <person name="Makela M.R."/>
            <person name="Grigoriev I."/>
            <person name="Riley R."/>
        </authorList>
    </citation>
    <scope>NUCLEOTIDE SEQUENCE [LARGE SCALE GENOMIC DNA]</scope>
    <source>
        <strain evidence="2 3">FBCC195</strain>
    </source>
</reference>
<evidence type="ECO:0000256" key="1">
    <source>
        <dbReference type="SAM" id="MobiDB-lite"/>
    </source>
</evidence>
<protein>
    <submittedName>
        <fullName evidence="2">Uncharacterized protein</fullName>
    </submittedName>
</protein>
<proteinExistence type="predicted"/>
<evidence type="ECO:0000313" key="2">
    <source>
        <dbReference type="EMBL" id="PSR80737.1"/>
    </source>
</evidence>
<dbReference type="Proteomes" id="UP000186601">
    <property type="component" value="Unassembled WGS sequence"/>
</dbReference>
<feature type="region of interest" description="Disordered" evidence="1">
    <location>
        <begin position="49"/>
        <end position="100"/>
    </location>
</feature>
<organism evidence="2 3">
    <name type="scientific">Hermanssonia centrifuga</name>
    <dbReference type="NCBI Taxonomy" id="98765"/>
    <lineage>
        <taxon>Eukaryota</taxon>
        <taxon>Fungi</taxon>
        <taxon>Dikarya</taxon>
        <taxon>Basidiomycota</taxon>
        <taxon>Agaricomycotina</taxon>
        <taxon>Agaricomycetes</taxon>
        <taxon>Polyporales</taxon>
        <taxon>Meruliaceae</taxon>
        <taxon>Hermanssonia</taxon>
    </lineage>
</organism>
<feature type="compositionally biased region" description="Low complexity" evidence="1">
    <location>
        <begin position="55"/>
        <end position="64"/>
    </location>
</feature>
<name>A0A2R6NZH8_9APHY</name>
<comment type="caution">
    <text evidence="2">The sequence shown here is derived from an EMBL/GenBank/DDBJ whole genome shotgun (WGS) entry which is preliminary data.</text>
</comment>
<sequence length="100" mass="10580">MYAWTLVIQADMRSIAAERHKLSTQPAPDAGHTIPVYSIPNLVTKAVHAGRRSADAPSTTTPATIGQKAVPSSHNGVTAPSHCWSLKPALPSPQRSKSCV</sequence>
<dbReference type="AlphaFoldDB" id="A0A2R6NZH8"/>